<feature type="region of interest" description="Disordered" evidence="1">
    <location>
        <begin position="72"/>
        <end position="127"/>
    </location>
</feature>
<dbReference type="EMBL" id="JXTB01000006">
    <property type="protein sequence ID" value="PON78973.1"/>
    <property type="molecule type" value="Genomic_DNA"/>
</dbReference>
<dbReference type="AlphaFoldDB" id="A0A2P5E0B2"/>
<keyword evidence="3" id="KW-1185">Reference proteome</keyword>
<name>A0A2P5E0B2_PARAD</name>
<accession>A0A2P5E0B2</accession>
<dbReference type="Proteomes" id="UP000237105">
    <property type="component" value="Unassembled WGS sequence"/>
</dbReference>
<evidence type="ECO:0000256" key="1">
    <source>
        <dbReference type="SAM" id="MobiDB-lite"/>
    </source>
</evidence>
<feature type="compositionally biased region" description="Acidic residues" evidence="1">
    <location>
        <begin position="107"/>
        <end position="116"/>
    </location>
</feature>
<sequence length="127" mass="12203">MAVADGQVIQSNSVVEVNPLRRDGAGVLRREIVPAEHAVPAGSYAANGAPAAGDGGEGHVGKHVDCLASASSVADDSLPRLARDDAADDAGVGNGEGGAGAEGIAIGDDEGDDDNGGESNGDGEGGG</sequence>
<organism evidence="2 3">
    <name type="scientific">Parasponia andersonii</name>
    <name type="common">Sponia andersonii</name>
    <dbReference type="NCBI Taxonomy" id="3476"/>
    <lineage>
        <taxon>Eukaryota</taxon>
        <taxon>Viridiplantae</taxon>
        <taxon>Streptophyta</taxon>
        <taxon>Embryophyta</taxon>
        <taxon>Tracheophyta</taxon>
        <taxon>Spermatophyta</taxon>
        <taxon>Magnoliopsida</taxon>
        <taxon>eudicotyledons</taxon>
        <taxon>Gunneridae</taxon>
        <taxon>Pentapetalae</taxon>
        <taxon>rosids</taxon>
        <taxon>fabids</taxon>
        <taxon>Rosales</taxon>
        <taxon>Cannabaceae</taxon>
        <taxon>Parasponia</taxon>
    </lineage>
</organism>
<evidence type="ECO:0000313" key="3">
    <source>
        <dbReference type="Proteomes" id="UP000237105"/>
    </source>
</evidence>
<protein>
    <submittedName>
        <fullName evidence="2">Uncharacterized protein</fullName>
    </submittedName>
</protein>
<feature type="compositionally biased region" description="Gly residues" evidence="1">
    <location>
        <begin position="118"/>
        <end position="127"/>
    </location>
</feature>
<evidence type="ECO:0000313" key="2">
    <source>
        <dbReference type="EMBL" id="PON78973.1"/>
    </source>
</evidence>
<reference evidence="3" key="1">
    <citation type="submission" date="2016-06" db="EMBL/GenBank/DDBJ databases">
        <title>Parallel loss of symbiosis genes in relatives of nitrogen-fixing non-legume Parasponia.</title>
        <authorList>
            <person name="Van Velzen R."/>
            <person name="Holmer R."/>
            <person name="Bu F."/>
            <person name="Rutten L."/>
            <person name="Van Zeijl A."/>
            <person name="Liu W."/>
            <person name="Santuari L."/>
            <person name="Cao Q."/>
            <person name="Sharma T."/>
            <person name="Shen D."/>
            <person name="Roswanjaya Y."/>
            <person name="Wardhani T."/>
            <person name="Kalhor M.S."/>
            <person name="Jansen J."/>
            <person name="Van den Hoogen J."/>
            <person name="Gungor B."/>
            <person name="Hartog M."/>
            <person name="Hontelez J."/>
            <person name="Verver J."/>
            <person name="Yang W.-C."/>
            <person name="Schijlen E."/>
            <person name="Repin R."/>
            <person name="Schilthuizen M."/>
            <person name="Schranz E."/>
            <person name="Heidstra R."/>
            <person name="Miyata K."/>
            <person name="Fedorova E."/>
            <person name="Kohlen W."/>
            <person name="Bisseling T."/>
            <person name="Smit S."/>
            <person name="Geurts R."/>
        </authorList>
    </citation>
    <scope>NUCLEOTIDE SEQUENCE [LARGE SCALE GENOMIC DNA]</scope>
    <source>
        <strain evidence="3">cv. WU1-14</strain>
    </source>
</reference>
<comment type="caution">
    <text evidence="2">The sequence shown here is derived from an EMBL/GenBank/DDBJ whole genome shotgun (WGS) entry which is preliminary data.</text>
</comment>
<proteinExistence type="predicted"/>
<feature type="compositionally biased region" description="Gly residues" evidence="1">
    <location>
        <begin position="92"/>
        <end position="101"/>
    </location>
</feature>
<feature type="region of interest" description="Disordered" evidence="1">
    <location>
        <begin position="41"/>
        <end position="60"/>
    </location>
</feature>
<feature type="compositionally biased region" description="Low complexity" evidence="1">
    <location>
        <begin position="41"/>
        <end position="52"/>
    </location>
</feature>
<gene>
    <name evidence="2" type="ORF">PanWU01x14_014740</name>
</gene>